<sequence>WGICQLLGEIAINPVWDIATRQQAIALLSHLFKDDRDWGRDESIKAWILIIVTKLGANSDRAVNAVAHALLQDLKKDQCTSIQHVYPLTSSLPISASSSILAKVYNTHSVDSDIPDFQQHRPKDAHSSIYIPPMAKANFQTRDYSPERENLKRPRHHDNPQQLNPQMQPNPDERVRALREMYLNIPSPDIYIEPCGYDKEFGIAKLPDDNSLDAPDPPSRPLMTIAEEFLNE</sequence>
<feature type="compositionally biased region" description="Low complexity" evidence="1">
    <location>
        <begin position="160"/>
        <end position="170"/>
    </location>
</feature>
<protein>
    <submittedName>
        <fullName evidence="2">Uncharacterized protein</fullName>
    </submittedName>
</protein>
<evidence type="ECO:0000256" key="1">
    <source>
        <dbReference type="SAM" id="MobiDB-lite"/>
    </source>
</evidence>
<dbReference type="AlphaFoldDB" id="A0AAD4GZ46"/>
<keyword evidence="3" id="KW-1185">Reference proteome</keyword>
<feature type="region of interest" description="Disordered" evidence="1">
    <location>
        <begin position="142"/>
        <end position="170"/>
    </location>
</feature>
<dbReference type="Proteomes" id="UP001194580">
    <property type="component" value="Unassembled WGS sequence"/>
</dbReference>
<name>A0AAD4GZ46_9FUNG</name>
<dbReference type="EMBL" id="JAAAIL010004425">
    <property type="protein sequence ID" value="KAG0247786.1"/>
    <property type="molecule type" value="Genomic_DNA"/>
</dbReference>
<comment type="caution">
    <text evidence="2">The sequence shown here is derived from an EMBL/GenBank/DDBJ whole genome shotgun (WGS) entry which is preliminary data.</text>
</comment>
<gene>
    <name evidence="2" type="ORF">BGZ95_008433</name>
</gene>
<organism evidence="2 3">
    <name type="scientific">Linnemannia exigua</name>
    <dbReference type="NCBI Taxonomy" id="604196"/>
    <lineage>
        <taxon>Eukaryota</taxon>
        <taxon>Fungi</taxon>
        <taxon>Fungi incertae sedis</taxon>
        <taxon>Mucoromycota</taxon>
        <taxon>Mortierellomycotina</taxon>
        <taxon>Mortierellomycetes</taxon>
        <taxon>Mortierellales</taxon>
        <taxon>Mortierellaceae</taxon>
        <taxon>Linnemannia</taxon>
    </lineage>
</organism>
<reference evidence="2" key="1">
    <citation type="journal article" date="2020" name="Fungal Divers.">
        <title>Resolving the Mortierellaceae phylogeny through synthesis of multi-gene phylogenetics and phylogenomics.</title>
        <authorList>
            <person name="Vandepol N."/>
            <person name="Liber J."/>
            <person name="Desiro A."/>
            <person name="Na H."/>
            <person name="Kennedy M."/>
            <person name="Barry K."/>
            <person name="Grigoriev I.V."/>
            <person name="Miller A.N."/>
            <person name="O'Donnell K."/>
            <person name="Stajich J.E."/>
            <person name="Bonito G."/>
        </authorList>
    </citation>
    <scope>NUCLEOTIDE SEQUENCE</scope>
    <source>
        <strain evidence="2">NRRL 28262</strain>
    </source>
</reference>
<accession>A0AAD4GZ46</accession>
<feature type="non-terminal residue" evidence="2">
    <location>
        <position position="1"/>
    </location>
</feature>
<evidence type="ECO:0000313" key="2">
    <source>
        <dbReference type="EMBL" id="KAG0247786.1"/>
    </source>
</evidence>
<feature type="non-terminal residue" evidence="2">
    <location>
        <position position="232"/>
    </location>
</feature>
<proteinExistence type="predicted"/>
<evidence type="ECO:0000313" key="3">
    <source>
        <dbReference type="Proteomes" id="UP001194580"/>
    </source>
</evidence>